<feature type="signal peptide" evidence="1">
    <location>
        <begin position="1"/>
        <end position="17"/>
    </location>
</feature>
<evidence type="ECO:0000313" key="3">
    <source>
        <dbReference type="Proteomes" id="UP000186469"/>
    </source>
</evidence>
<gene>
    <name evidence="2" type="ORF">SAMN02745728_01704</name>
</gene>
<name>A0A1M7T873_9BACT</name>
<dbReference type="AlphaFoldDB" id="A0A1M7T873"/>
<dbReference type="Proteomes" id="UP000186469">
    <property type="component" value="Unassembled WGS sequence"/>
</dbReference>
<organism evidence="2 3">
    <name type="scientific">Desulfovibrio litoralis DSM 11393</name>
    <dbReference type="NCBI Taxonomy" id="1121455"/>
    <lineage>
        <taxon>Bacteria</taxon>
        <taxon>Pseudomonadati</taxon>
        <taxon>Thermodesulfobacteriota</taxon>
        <taxon>Desulfovibrionia</taxon>
        <taxon>Desulfovibrionales</taxon>
        <taxon>Desulfovibrionaceae</taxon>
        <taxon>Desulfovibrio</taxon>
    </lineage>
</organism>
<dbReference type="EMBL" id="FRDI01000008">
    <property type="protein sequence ID" value="SHN66877.1"/>
    <property type="molecule type" value="Genomic_DNA"/>
</dbReference>
<evidence type="ECO:0000313" key="2">
    <source>
        <dbReference type="EMBL" id="SHN66877.1"/>
    </source>
</evidence>
<proteinExistence type="predicted"/>
<accession>A0A1M7T873</accession>
<dbReference type="STRING" id="1121455.SAMN02745728_01704"/>
<dbReference type="Pfam" id="PF24072">
    <property type="entry name" value="T7_gp14"/>
    <property type="match status" value="1"/>
</dbReference>
<keyword evidence="1" id="KW-0732">Signal</keyword>
<dbReference type="RefSeq" id="WP_072697396.1">
    <property type="nucleotide sequence ID" value="NZ_FRDI01000008.1"/>
</dbReference>
<dbReference type="InterPro" id="IPR038996">
    <property type="entry name" value="Gp14"/>
</dbReference>
<keyword evidence="3" id="KW-1185">Reference proteome</keyword>
<protein>
    <submittedName>
        <fullName evidence="2">Uncharacterized protein</fullName>
    </submittedName>
</protein>
<sequence length="208" mass="21624">MCSIPIAGLIITLASTAVSTASSIQQGKEQSKAAEAQARYGAEVASQEAATKEQLAKNEISKGIADRERHLRNAGRLQGEATSMLASNGFELDSGSTASMLAESASEAAYDANIITANAENAAWSHRVGATQAQNAQSSYLAQANNSKFNSGNAWLNGGASMLGAIGSGMAMYSQAKPTSTPAGSSYYDGMQDAIYATNPYFSKSTKW</sequence>
<reference evidence="2 3" key="1">
    <citation type="submission" date="2016-12" db="EMBL/GenBank/DDBJ databases">
        <authorList>
            <person name="Song W.-J."/>
            <person name="Kurnit D.M."/>
        </authorList>
    </citation>
    <scope>NUCLEOTIDE SEQUENCE [LARGE SCALE GENOMIC DNA]</scope>
    <source>
        <strain evidence="2 3">DSM 11393</strain>
    </source>
</reference>
<evidence type="ECO:0000256" key="1">
    <source>
        <dbReference type="SAM" id="SignalP"/>
    </source>
</evidence>
<feature type="chain" id="PRO_5012748817" evidence="1">
    <location>
        <begin position="18"/>
        <end position="208"/>
    </location>
</feature>